<reference evidence="1" key="1">
    <citation type="journal article" date="2020" name="Nature">
        <title>Giant virus diversity and host interactions through global metagenomics.</title>
        <authorList>
            <person name="Schulz F."/>
            <person name="Roux S."/>
            <person name="Paez-Espino D."/>
            <person name="Jungbluth S."/>
            <person name="Walsh D.A."/>
            <person name="Denef V.J."/>
            <person name="McMahon K.D."/>
            <person name="Konstantinidis K.T."/>
            <person name="Eloe-Fadrosh E.A."/>
            <person name="Kyrpides N.C."/>
            <person name="Woyke T."/>
        </authorList>
    </citation>
    <scope>NUCLEOTIDE SEQUENCE</scope>
    <source>
        <strain evidence="1">GVMAG-M-3300025699-48</strain>
    </source>
</reference>
<organism evidence="1">
    <name type="scientific">viral metagenome</name>
    <dbReference type="NCBI Taxonomy" id="1070528"/>
    <lineage>
        <taxon>unclassified sequences</taxon>
        <taxon>metagenomes</taxon>
        <taxon>organismal metagenomes</taxon>
    </lineage>
</organism>
<dbReference type="AlphaFoldDB" id="A0A6C0J473"/>
<name>A0A6C0J473_9ZZZZ</name>
<sequence>MYNCIVYIIMASTSNKNTPGNYSHEQKMNKQVDEYRTFVNSAAGHAYTNHLPGNGLLPASNARDNLCKNYCDIESQLRGIGSTNLVNPQTPVNPQFMNIDSLSVMNKTPVFMPEPLVVEKNQRPYLN</sequence>
<proteinExistence type="predicted"/>
<protein>
    <submittedName>
        <fullName evidence="1">Uncharacterized protein</fullName>
    </submittedName>
</protein>
<accession>A0A6C0J473</accession>
<dbReference type="EMBL" id="MN740307">
    <property type="protein sequence ID" value="QHT99426.1"/>
    <property type="molecule type" value="Genomic_DNA"/>
</dbReference>
<evidence type="ECO:0000313" key="1">
    <source>
        <dbReference type="EMBL" id="QHT99426.1"/>
    </source>
</evidence>